<evidence type="ECO:0000256" key="1">
    <source>
        <dbReference type="ARBA" id="ARBA00004196"/>
    </source>
</evidence>
<dbReference type="Pfam" id="PF18998">
    <property type="entry name" value="Flg_new_2"/>
    <property type="match status" value="7"/>
</dbReference>
<dbReference type="Pfam" id="PF03160">
    <property type="entry name" value="Calx-beta"/>
    <property type="match status" value="1"/>
</dbReference>
<dbReference type="InterPro" id="IPR038081">
    <property type="entry name" value="CalX-like_sf"/>
</dbReference>
<reference evidence="8 9" key="1">
    <citation type="submission" date="2016-11" db="EMBL/GenBank/DDBJ databases">
        <authorList>
            <person name="Jaros S."/>
            <person name="Januszkiewicz K."/>
            <person name="Wedrychowicz H."/>
        </authorList>
    </citation>
    <scope>NUCLEOTIDE SEQUENCE [LARGE SCALE GENOMIC DNA]</scope>
    <source>
        <strain evidence="8 9">DSM 21758</strain>
    </source>
</reference>
<dbReference type="InterPro" id="IPR044060">
    <property type="entry name" value="Bacterial_rp_domain"/>
</dbReference>
<dbReference type="RefSeq" id="WP_072992221.1">
    <property type="nucleotide sequence ID" value="NZ_FQZB01000019.1"/>
</dbReference>
<keyword evidence="6" id="KW-1133">Transmembrane helix</keyword>
<keyword evidence="2" id="KW-0732">Signal</keyword>
<dbReference type="Gene3D" id="2.60.40.2030">
    <property type="match status" value="1"/>
</dbReference>
<organism evidence="8 9">
    <name type="scientific">Clostridium cavendishii DSM 21758</name>
    <dbReference type="NCBI Taxonomy" id="1121302"/>
    <lineage>
        <taxon>Bacteria</taxon>
        <taxon>Bacillati</taxon>
        <taxon>Bacillota</taxon>
        <taxon>Clostridia</taxon>
        <taxon>Eubacteriales</taxon>
        <taxon>Clostridiaceae</taxon>
        <taxon>Clostridium</taxon>
    </lineage>
</organism>
<proteinExistence type="predicted"/>
<keyword evidence="3" id="KW-0677">Repeat</keyword>
<evidence type="ECO:0000256" key="5">
    <source>
        <dbReference type="ARBA" id="ARBA00023065"/>
    </source>
</evidence>
<dbReference type="STRING" id="1121302.SAMN02745163_03952"/>
<dbReference type="AlphaFoldDB" id="A0A1M6T5H6"/>
<evidence type="ECO:0000256" key="4">
    <source>
        <dbReference type="ARBA" id="ARBA00022837"/>
    </source>
</evidence>
<feature type="transmembrane region" description="Helical" evidence="6">
    <location>
        <begin position="1097"/>
        <end position="1117"/>
    </location>
</feature>
<dbReference type="SMART" id="SM00237">
    <property type="entry name" value="Calx_beta"/>
    <property type="match status" value="1"/>
</dbReference>
<dbReference type="OrthoDB" id="9759709at2"/>
<sequence length="1127" mass="122619">MKKSEKRIVAKTLILTMLISFCFTFSVPKLVYAVTPNIISFDSDPFHDNFQKQPYDVMTADFGQVTFKATDDDINVPFNALSPTKARGLVYAGYYTGDPAYHGLMISDEDSKGINGIWFAFKTKDISKTFSFKSFNLRVVAGSPNFVEVKGFRDGMNVATQMVNFSDNPETITHIDLNSTFRCVDEIRMRQMNPELQDAGFRGFEDIVVNDLELGNPIMSKIDFSKSNYDVEENVGSIDLEVNRTVDTEKAVTVDYATSNGTAIAGTDYTETSGTLKFASGETSKKITIPIIDNSVYDGDKSLNVVLSKPTGGAIIGDQKVATVIIKDNEQRDKVLTYAAGEHGKIMGNPSQTVKHGANGTEVTAVPDEGYSFIGWSDGISTASRTDMNVAKDINVTANFEVNEYTLNYLSGAHGRITGVTLQKVKHGLSGSAVTAIPDTGYKFVDWSDGVKTLTRTDANITGNKSVTANFAANEYTLTYKAGVNGMLKGNISQTVKYGENGTEIEAVPNPNYHFVSWSDGVKTSSRTDTNVTKDINVTASFEINQYTLSYIAGSNGSVLGQTLQNVKHGDSGSEVIAMPDVGYHFIGWSDGVKTEKRTDSNVIENKTATANFAINEYTLTYAAGANGSITGQEIQKVNYNLDGAKVTAVANPGYHFVSWSDGVKTASRKDTNVIDNINVTASFEINQYTLNYAAGANGTIIGDTSQTVDYGSNGSEVKAVANAGYHFVSWNDGVKTAIRKDRGITGNINVIATFEINQEYTLTYVAGVNGTIIGNTSQKVNIGESGTEVKAVANPGYHFVGWSDGVKTESRTDTNVISNIKITASFEINSYTVIFKDYNGDIIGTVQTVKHGSKAEAPKDPTRIGYIFKGWNKSFDNVIGDLIVTATYTSGNTYNFPASIPSASSDNKVEAKIPVGYLESRDNTLVVNSNIANISIPAKAIDINKDLGDGYIKVTIKVINDDNKMVLLNNVPNGTKAVGNPLSLDIQLFDKNDILVKCIHEFENNEKVKVTIKLTDDDIKGLDTSKLSIYYYNEVNKTWEELGGNFDEGTMTFTFYTQHFSIFAVMQKTSTVNPVPTSPVVNTPVTNALLQTGSLINTYTTISFASILMVAGFILLRRKTKRVNKI</sequence>
<feature type="domain" description="Calx-beta" evidence="7">
    <location>
        <begin position="207"/>
        <end position="308"/>
    </location>
</feature>
<dbReference type="InterPro" id="IPR042229">
    <property type="entry name" value="Listeria/Bacterioides_rpt_sf"/>
</dbReference>
<dbReference type="InterPro" id="IPR003644">
    <property type="entry name" value="Calx_beta"/>
</dbReference>
<evidence type="ECO:0000256" key="6">
    <source>
        <dbReference type="SAM" id="Phobius"/>
    </source>
</evidence>
<dbReference type="InterPro" id="IPR051171">
    <property type="entry name" value="CaCA"/>
</dbReference>
<protein>
    <submittedName>
        <fullName evidence="8">Repeat domain (List_Bact_rpt)</fullName>
    </submittedName>
</protein>
<dbReference type="PANTHER" id="PTHR11878">
    <property type="entry name" value="SODIUM/CALCIUM EXCHANGER"/>
    <property type="match status" value="1"/>
</dbReference>
<dbReference type="InterPro" id="IPR013378">
    <property type="entry name" value="InlB-like_B-rpt"/>
</dbReference>
<dbReference type="GO" id="GO:0016020">
    <property type="term" value="C:membrane"/>
    <property type="evidence" value="ECO:0007669"/>
    <property type="project" value="InterPro"/>
</dbReference>
<dbReference type="Gene3D" id="2.60.40.4270">
    <property type="entry name" value="Listeria-Bacteroides repeat domain"/>
    <property type="match status" value="3"/>
</dbReference>
<dbReference type="PANTHER" id="PTHR11878:SF65">
    <property type="entry name" value="NA_CA-EXCHANGE PROTEIN, ISOFORM G"/>
    <property type="match status" value="1"/>
</dbReference>
<keyword evidence="6" id="KW-0812">Transmembrane</keyword>
<dbReference type="SUPFAM" id="SSF141072">
    <property type="entry name" value="CalX-like"/>
    <property type="match status" value="1"/>
</dbReference>
<evidence type="ECO:0000256" key="3">
    <source>
        <dbReference type="ARBA" id="ARBA00022737"/>
    </source>
</evidence>
<keyword evidence="6" id="KW-0472">Membrane</keyword>
<dbReference type="EMBL" id="FQZB01000019">
    <property type="protein sequence ID" value="SHK52126.1"/>
    <property type="molecule type" value="Genomic_DNA"/>
</dbReference>
<comment type="subcellular location">
    <subcellularLocation>
        <location evidence="1">Cell envelope</location>
    </subcellularLocation>
</comment>
<keyword evidence="5" id="KW-0406">Ion transport</keyword>
<evidence type="ECO:0000313" key="8">
    <source>
        <dbReference type="EMBL" id="SHK52126.1"/>
    </source>
</evidence>
<keyword evidence="5" id="KW-0813">Transport</keyword>
<evidence type="ECO:0000259" key="7">
    <source>
        <dbReference type="SMART" id="SM00237"/>
    </source>
</evidence>
<name>A0A1M6T5H6_9CLOT</name>
<accession>A0A1M6T5H6</accession>
<dbReference type="Proteomes" id="UP000184310">
    <property type="component" value="Unassembled WGS sequence"/>
</dbReference>
<evidence type="ECO:0000313" key="9">
    <source>
        <dbReference type="Proteomes" id="UP000184310"/>
    </source>
</evidence>
<dbReference type="GO" id="GO:0007154">
    <property type="term" value="P:cell communication"/>
    <property type="evidence" value="ECO:0007669"/>
    <property type="project" value="InterPro"/>
</dbReference>
<dbReference type="GO" id="GO:0030001">
    <property type="term" value="P:metal ion transport"/>
    <property type="evidence" value="ECO:0007669"/>
    <property type="project" value="TreeGrafter"/>
</dbReference>
<dbReference type="GO" id="GO:0030313">
    <property type="term" value="C:cell envelope"/>
    <property type="evidence" value="ECO:0007669"/>
    <property type="project" value="UniProtKB-SubCell"/>
</dbReference>
<evidence type="ECO:0000256" key="2">
    <source>
        <dbReference type="ARBA" id="ARBA00022729"/>
    </source>
</evidence>
<keyword evidence="4" id="KW-0106">Calcium</keyword>
<keyword evidence="9" id="KW-1185">Reference proteome</keyword>
<gene>
    <name evidence="8" type="ORF">SAMN02745163_03952</name>
</gene>
<dbReference type="Pfam" id="PF09479">
    <property type="entry name" value="Flg_new"/>
    <property type="match status" value="1"/>
</dbReference>